<dbReference type="InterPro" id="IPR018253">
    <property type="entry name" value="DnaJ_domain_CS"/>
</dbReference>
<dbReference type="CDD" id="cd06257">
    <property type="entry name" value="DnaJ"/>
    <property type="match status" value="1"/>
</dbReference>
<proteinExistence type="predicted"/>
<feature type="coiled-coil region" evidence="1">
    <location>
        <begin position="128"/>
        <end position="155"/>
    </location>
</feature>
<keyword evidence="1" id="KW-0175">Coiled coil</keyword>
<organism evidence="4 5">
    <name type="scientific">Trametes cubensis</name>
    <dbReference type="NCBI Taxonomy" id="1111947"/>
    <lineage>
        <taxon>Eukaryota</taxon>
        <taxon>Fungi</taxon>
        <taxon>Dikarya</taxon>
        <taxon>Basidiomycota</taxon>
        <taxon>Agaricomycotina</taxon>
        <taxon>Agaricomycetes</taxon>
        <taxon>Polyporales</taxon>
        <taxon>Polyporaceae</taxon>
        <taxon>Trametes</taxon>
    </lineage>
</organism>
<keyword evidence="5" id="KW-1185">Reference proteome</keyword>
<feature type="region of interest" description="Disordered" evidence="2">
    <location>
        <begin position="194"/>
        <end position="215"/>
    </location>
</feature>
<dbReference type="PROSITE" id="PS50076">
    <property type="entry name" value="DNAJ_2"/>
    <property type="match status" value="1"/>
</dbReference>
<feature type="domain" description="J" evidence="3">
    <location>
        <begin position="6"/>
        <end position="77"/>
    </location>
</feature>
<dbReference type="PANTHER" id="PTHR43948">
    <property type="entry name" value="DNAJ HOMOLOG SUBFAMILY B"/>
    <property type="match status" value="1"/>
</dbReference>
<dbReference type="PROSITE" id="PS00636">
    <property type="entry name" value="DNAJ_1"/>
    <property type="match status" value="1"/>
</dbReference>
<dbReference type="InterPro" id="IPR036869">
    <property type="entry name" value="J_dom_sf"/>
</dbReference>
<accession>A0AAD7XDZ9</accession>
<evidence type="ECO:0000256" key="1">
    <source>
        <dbReference type="SAM" id="Coils"/>
    </source>
</evidence>
<evidence type="ECO:0000259" key="3">
    <source>
        <dbReference type="PROSITE" id="PS50076"/>
    </source>
</evidence>
<dbReference type="EMBL" id="JAPEVG010000037">
    <property type="protein sequence ID" value="KAJ8494358.1"/>
    <property type="molecule type" value="Genomic_DNA"/>
</dbReference>
<protein>
    <recommendedName>
        <fullName evidence="3">J domain-containing protein</fullName>
    </recommendedName>
</protein>
<dbReference type="Pfam" id="PF00226">
    <property type="entry name" value="DnaJ"/>
    <property type="match status" value="1"/>
</dbReference>
<dbReference type="AlphaFoldDB" id="A0AAD7XDZ9"/>
<dbReference type="SMART" id="SM00271">
    <property type="entry name" value="DnaJ"/>
    <property type="match status" value="1"/>
</dbReference>
<dbReference type="PANTHER" id="PTHR43948:SF10">
    <property type="entry name" value="MRJ, ISOFORM E"/>
    <property type="match status" value="1"/>
</dbReference>
<evidence type="ECO:0000256" key="2">
    <source>
        <dbReference type="SAM" id="MobiDB-lite"/>
    </source>
</evidence>
<dbReference type="Gene3D" id="1.10.287.110">
    <property type="entry name" value="DnaJ domain"/>
    <property type="match status" value="1"/>
</dbReference>
<evidence type="ECO:0000313" key="4">
    <source>
        <dbReference type="EMBL" id="KAJ8494358.1"/>
    </source>
</evidence>
<dbReference type="PRINTS" id="PR00625">
    <property type="entry name" value="JDOMAIN"/>
</dbReference>
<gene>
    <name evidence="4" type="ORF">ONZ51_g2405</name>
</gene>
<evidence type="ECO:0000313" key="5">
    <source>
        <dbReference type="Proteomes" id="UP001215151"/>
    </source>
</evidence>
<dbReference type="InterPro" id="IPR001623">
    <property type="entry name" value="DnaJ_domain"/>
</dbReference>
<dbReference type="SUPFAM" id="SSF46565">
    <property type="entry name" value="Chaperone J-domain"/>
    <property type="match status" value="1"/>
</dbReference>
<dbReference type="Proteomes" id="UP001215151">
    <property type="component" value="Unassembled WGS sequence"/>
</dbReference>
<comment type="caution">
    <text evidence="4">The sequence shown here is derived from an EMBL/GenBank/DDBJ whole genome shotgun (WGS) entry which is preliminary data.</text>
</comment>
<sequence length="215" mass="25252">MAATRTLYDILGVPQNATADEVRKAYKTKALETHPDKLPPDADEVEVEAAEAQFRDVRTAFEVLSDPAKRKAYDNGLNYVRRRRFNTEEVQARLARERAEWQRQAELRHQERMRVLREEILASQKRYQDTLAQAELRYQERMKALEEQLRLTREAERATDVKTGGTYTLVEELLSDLRRRCPEWEVRKQKVLMKEDADPDEQKHAARVESPETVQ</sequence>
<name>A0AAD7XDZ9_9APHY</name>
<reference evidence="4" key="1">
    <citation type="submission" date="2022-11" db="EMBL/GenBank/DDBJ databases">
        <title>Genome Sequence of Cubamyces cubensis.</title>
        <authorList>
            <person name="Buettner E."/>
        </authorList>
    </citation>
    <scope>NUCLEOTIDE SEQUENCE</scope>
    <source>
        <strain evidence="4">MPL-01</strain>
    </source>
</reference>